<sequence length="182" mass="20835">MNEVIPEVEPNMENDINNNNPAIDVDPDVRHAQKAHEVSKIECTNRVIKNYDKGVYKIQNDTKGVPLVARKTLTKSIIKELTKGVRYAIYNNACGGTDSLKEDIRNSVNHVFDNHRDGPTEDELQNECDKLIERLQIHGIEEQKRIERLTVGQFENKQYISERSQRLTASNSSVKKEGQVFM</sequence>
<name>A0A8K0DBU9_IGNLU</name>
<protein>
    <recommendedName>
        <fullName evidence="1">Mutator-like transposase domain-containing protein</fullName>
    </recommendedName>
</protein>
<dbReference type="Proteomes" id="UP000801492">
    <property type="component" value="Unassembled WGS sequence"/>
</dbReference>
<dbReference type="InterPro" id="IPR049012">
    <property type="entry name" value="Mutator_transp_dom"/>
</dbReference>
<gene>
    <name evidence="2" type="ORF">ILUMI_04978</name>
</gene>
<dbReference type="EMBL" id="VTPC01001784">
    <property type="protein sequence ID" value="KAF2901211.1"/>
    <property type="molecule type" value="Genomic_DNA"/>
</dbReference>
<organism evidence="2 3">
    <name type="scientific">Ignelater luminosus</name>
    <name type="common">Cucubano</name>
    <name type="synonym">Pyrophorus luminosus</name>
    <dbReference type="NCBI Taxonomy" id="2038154"/>
    <lineage>
        <taxon>Eukaryota</taxon>
        <taxon>Metazoa</taxon>
        <taxon>Ecdysozoa</taxon>
        <taxon>Arthropoda</taxon>
        <taxon>Hexapoda</taxon>
        <taxon>Insecta</taxon>
        <taxon>Pterygota</taxon>
        <taxon>Neoptera</taxon>
        <taxon>Endopterygota</taxon>
        <taxon>Coleoptera</taxon>
        <taxon>Polyphaga</taxon>
        <taxon>Elateriformia</taxon>
        <taxon>Elateroidea</taxon>
        <taxon>Elateridae</taxon>
        <taxon>Agrypninae</taxon>
        <taxon>Pyrophorini</taxon>
        <taxon>Ignelater</taxon>
    </lineage>
</organism>
<feature type="domain" description="Mutator-like transposase" evidence="1">
    <location>
        <begin position="29"/>
        <end position="118"/>
    </location>
</feature>
<dbReference type="OrthoDB" id="6754701at2759"/>
<accession>A0A8K0DBU9</accession>
<evidence type="ECO:0000313" key="3">
    <source>
        <dbReference type="Proteomes" id="UP000801492"/>
    </source>
</evidence>
<reference evidence="2" key="1">
    <citation type="submission" date="2019-08" db="EMBL/GenBank/DDBJ databases">
        <title>The genome of the North American firefly Photinus pyralis.</title>
        <authorList>
            <consortium name="Photinus pyralis genome working group"/>
            <person name="Fallon T.R."/>
            <person name="Sander Lower S.E."/>
            <person name="Weng J.-K."/>
        </authorList>
    </citation>
    <scope>NUCLEOTIDE SEQUENCE</scope>
    <source>
        <strain evidence="2">TRF0915ILg1</strain>
        <tissue evidence="2">Whole body</tissue>
    </source>
</reference>
<dbReference type="Pfam" id="PF20700">
    <property type="entry name" value="Mutator"/>
    <property type="match status" value="1"/>
</dbReference>
<proteinExistence type="predicted"/>
<dbReference type="AlphaFoldDB" id="A0A8K0DBU9"/>
<evidence type="ECO:0000259" key="1">
    <source>
        <dbReference type="Pfam" id="PF20700"/>
    </source>
</evidence>
<comment type="caution">
    <text evidence="2">The sequence shown here is derived from an EMBL/GenBank/DDBJ whole genome shotgun (WGS) entry which is preliminary data.</text>
</comment>
<evidence type="ECO:0000313" key="2">
    <source>
        <dbReference type="EMBL" id="KAF2901211.1"/>
    </source>
</evidence>
<keyword evidence="3" id="KW-1185">Reference proteome</keyword>